<dbReference type="Proteomes" id="UP001500841">
    <property type="component" value="Unassembled WGS sequence"/>
</dbReference>
<sequence>MVKLYSFIFIITPKIKSEEKMKKLLLVCAFVLGLSAISFAQDNNGGQNGGRRRGGNPTQMTARLKEQLSLTDDQVAKVTAIYTAQAKVQDSLRTASNGDRQAIRPAITALRKSTNDKITAVLTADQAEKFKKQLADQAARQAARQNGN</sequence>
<accession>A0ABP7WIH9</accession>
<proteinExistence type="predicted"/>
<feature type="chain" id="PRO_5045589317" description="Spy/CpxP family protein refolding chaperone" evidence="1">
    <location>
        <begin position="41"/>
        <end position="148"/>
    </location>
</feature>
<protein>
    <recommendedName>
        <fullName evidence="4">Spy/CpxP family protein refolding chaperone</fullName>
    </recommendedName>
</protein>
<evidence type="ECO:0000256" key="1">
    <source>
        <dbReference type="SAM" id="SignalP"/>
    </source>
</evidence>
<keyword evidence="1" id="KW-0732">Signal</keyword>
<comment type="caution">
    <text evidence="2">The sequence shown here is derived from an EMBL/GenBank/DDBJ whole genome shotgun (WGS) entry which is preliminary data.</text>
</comment>
<evidence type="ECO:0008006" key="4">
    <source>
        <dbReference type="Google" id="ProtNLM"/>
    </source>
</evidence>
<dbReference type="EMBL" id="BAABCV010000003">
    <property type="protein sequence ID" value="GAA4089619.1"/>
    <property type="molecule type" value="Genomic_DNA"/>
</dbReference>
<feature type="signal peptide" evidence="1">
    <location>
        <begin position="1"/>
        <end position="40"/>
    </location>
</feature>
<reference evidence="3" key="1">
    <citation type="journal article" date="2019" name="Int. J. Syst. Evol. Microbiol.">
        <title>The Global Catalogue of Microorganisms (GCM) 10K type strain sequencing project: providing services to taxonomists for standard genome sequencing and annotation.</title>
        <authorList>
            <consortium name="The Broad Institute Genomics Platform"/>
            <consortium name="The Broad Institute Genome Sequencing Center for Infectious Disease"/>
            <person name="Wu L."/>
            <person name="Ma J."/>
        </authorList>
    </citation>
    <scope>NUCLEOTIDE SEQUENCE [LARGE SCALE GENOMIC DNA]</scope>
    <source>
        <strain evidence="3">JCM 17085</strain>
    </source>
</reference>
<keyword evidence="3" id="KW-1185">Reference proteome</keyword>
<name>A0ABP7WIH9_9SPHI</name>
<evidence type="ECO:0000313" key="2">
    <source>
        <dbReference type="EMBL" id="GAA4089619.1"/>
    </source>
</evidence>
<organism evidence="2 3">
    <name type="scientific">Mucilaginibacter panaciglaebae</name>
    <dbReference type="NCBI Taxonomy" id="502331"/>
    <lineage>
        <taxon>Bacteria</taxon>
        <taxon>Pseudomonadati</taxon>
        <taxon>Bacteroidota</taxon>
        <taxon>Sphingobacteriia</taxon>
        <taxon>Sphingobacteriales</taxon>
        <taxon>Sphingobacteriaceae</taxon>
        <taxon>Mucilaginibacter</taxon>
    </lineage>
</organism>
<evidence type="ECO:0000313" key="3">
    <source>
        <dbReference type="Proteomes" id="UP001500841"/>
    </source>
</evidence>
<gene>
    <name evidence="2" type="ORF">GCM10022392_08720</name>
</gene>